<dbReference type="PANTHER" id="PTHR32432">
    <property type="entry name" value="CELL DIVISION PROTEIN FTSA-RELATED"/>
    <property type="match status" value="1"/>
</dbReference>
<accession>A0A165HHP5</accession>
<evidence type="ECO:0000313" key="2">
    <source>
        <dbReference type="Proteomes" id="UP000076490"/>
    </source>
</evidence>
<dbReference type="AlphaFoldDB" id="A0A165HHP5"/>
<evidence type="ECO:0008006" key="3">
    <source>
        <dbReference type="Google" id="ProtNLM"/>
    </source>
</evidence>
<comment type="caution">
    <text evidence="1">The sequence shown here is derived from an EMBL/GenBank/DDBJ whole genome shotgun (WGS) entry which is preliminary data.</text>
</comment>
<dbReference type="EMBL" id="LQNT01000001">
    <property type="protein sequence ID" value="KZE39999.1"/>
    <property type="molecule type" value="Genomic_DNA"/>
</dbReference>
<reference evidence="1 2" key="1">
    <citation type="submission" date="2016-01" db="EMBL/GenBank/DDBJ databases">
        <title>Whole genome sequencing of Bhargavaea cecembensis T14.</title>
        <authorList>
            <person name="Hong K.W."/>
        </authorList>
    </citation>
    <scope>NUCLEOTIDE SEQUENCE [LARGE SCALE GENOMIC DNA]</scope>
    <source>
        <strain evidence="1 2">T14</strain>
    </source>
</reference>
<name>A0A165HHP5_9BACL</name>
<dbReference type="SUPFAM" id="SSF53067">
    <property type="entry name" value="Actin-like ATPase domain"/>
    <property type="match status" value="1"/>
</dbReference>
<dbReference type="RefSeq" id="WP_063178161.1">
    <property type="nucleotide sequence ID" value="NZ_LQNT01000001.1"/>
</dbReference>
<dbReference type="PANTHER" id="PTHR32432:SF3">
    <property type="entry name" value="ETHANOLAMINE UTILIZATION PROTEIN EUTJ"/>
    <property type="match status" value="1"/>
</dbReference>
<dbReference type="InterPro" id="IPR043129">
    <property type="entry name" value="ATPase_NBD"/>
</dbReference>
<organism evidence="1 2">
    <name type="scientific">Bhargavaea cecembensis</name>
    <dbReference type="NCBI Taxonomy" id="394098"/>
    <lineage>
        <taxon>Bacteria</taxon>
        <taxon>Bacillati</taxon>
        <taxon>Bacillota</taxon>
        <taxon>Bacilli</taxon>
        <taxon>Bacillales</taxon>
        <taxon>Caryophanaceae</taxon>
        <taxon>Bhargavaea</taxon>
    </lineage>
</organism>
<gene>
    <name evidence="1" type="ORF">AV656_01600</name>
</gene>
<dbReference type="Gene3D" id="3.30.1490.300">
    <property type="match status" value="1"/>
</dbReference>
<proteinExistence type="predicted"/>
<dbReference type="OrthoDB" id="2690797at2"/>
<dbReference type="InterPro" id="IPR050696">
    <property type="entry name" value="FtsA/MreB"/>
</dbReference>
<evidence type="ECO:0000313" key="1">
    <source>
        <dbReference type="EMBL" id="KZE39999.1"/>
    </source>
</evidence>
<dbReference type="InterPro" id="IPR005883">
    <property type="entry name" value="PilM"/>
</dbReference>
<sequence>MSPSLFKRRQRVVSVTIESDAIRYAELRSADPLVLERVGEVPLPAGAVDGGQVADPAALAAAVEGAVGQWGIGRRRVRFLAPDNYVMIRKVQTPADVPEDELKGYFFIEIGSSLYLPFDDPLFDVVPYAGEGEERESLIIATKESVIRQYERALDGAKLKPVECDIAPLALYRLAYIQHGLEEKRNVLIADFHDGNLTVSIFHNHQPLFMRPIDFGDDEDRSPDAAYREISKIINFYTFNMMDGNETIDCLFIAGEYEGAEELNRLFREQMGQETGHVLNGPAQDASGQEWPARFDRVIGLALKEV</sequence>
<dbReference type="Pfam" id="PF11104">
    <property type="entry name" value="PilM_2"/>
    <property type="match status" value="1"/>
</dbReference>
<protein>
    <recommendedName>
        <fullName evidence="3">Pilus assembly protein PilM</fullName>
    </recommendedName>
</protein>
<dbReference type="Proteomes" id="UP000076490">
    <property type="component" value="Unassembled WGS sequence"/>
</dbReference>
<dbReference type="Gene3D" id="3.30.420.40">
    <property type="match status" value="2"/>
</dbReference>